<name>A0A0B6YE34_9EUPU</name>
<dbReference type="PANTHER" id="PTHR45749">
    <property type="match status" value="1"/>
</dbReference>
<accession>A0A0B6YE34</accession>
<evidence type="ECO:0000313" key="1">
    <source>
        <dbReference type="EMBL" id="CEK54061.1"/>
    </source>
</evidence>
<dbReference type="InterPro" id="IPR012337">
    <property type="entry name" value="RNaseH-like_sf"/>
</dbReference>
<feature type="non-terminal residue" evidence="1">
    <location>
        <position position="1"/>
    </location>
</feature>
<dbReference type="SUPFAM" id="SSF53098">
    <property type="entry name" value="Ribonuclease H-like"/>
    <property type="match status" value="1"/>
</dbReference>
<gene>
    <name evidence="1" type="primary">ORF21862</name>
</gene>
<evidence type="ECO:0008006" key="2">
    <source>
        <dbReference type="Google" id="ProtNLM"/>
    </source>
</evidence>
<dbReference type="EMBL" id="HACG01007196">
    <property type="protein sequence ID" value="CEK54061.1"/>
    <property type="molecule type" value="Transcribed_RNA"/>
</dbReference>
<organism evidence="1">
    <name type="scientific">Arion vulgaris</name>
    <dbReference type="NCBI Taxonomy" id="1028688"/>
    <lineage>
        <taxon>Eukaryota</taxon>
        <taxon>Metazoa</taxon>
        <taxon>Spiralia</taxon>
        <taxon>Lophotrochozoa</taxon>
        <taxon>Mollusca</taxon>
        <taxon>Gastropoda</taxon>
        <taxon>Heterobranchia</taxon>
        <taxon>Euthyneura</taxon>
        <taxon>Panpulmonata</taxon>
        <taxon>Eupulmonata</taxon>
        <taxon>Stylommatophora</taxon>
        <taxon>Helicina</taxon>
        <taxon>Arionoidea</taxon>
        <taxon>Arionidae</taxon>
        <taxon>Arion</taxon>
    </lineage>
</organism>
<proteinExistence type="predicted"/>
<dbReference type="PANTHER" id="PTHR45749:SF28">
    <property type="entry name" value="ZINC FINGER MYM-TYPE PROTEIN 1-LIKE-RELATED"/>
    <property type="match status" value="1"/>
</dbReference>
<dbReference type="AlphaFoldDB" id="A0A0B6YE34"/>
<reference evidence="1" key="1">
    <citation type="submission" date="2014-12" db="EMBL/GenBank/DDBJ databases">
        <title>Insight into the proteome of Arion vulgaris.</title>
        <authorList>
            <person name="Aradska J."/>
            <person name="Bulat T."/>
            <person name="Smidak R."/>
            <person name="Sarate P."/>
            <person name="Gangsoo J."/>
            <person name="Sialana F."/>
            <person name="Bilban M."/>
            <person name="Lubec G."/>
        </authorList>
    </citation>
    <scope>NUCLEOTIDE SEQUENCE</scope>
    <source>
        <tissue evidence="1">Skin</tissue>
    </source>
</reference>
<sequence>GFTDVSFDKTASGLFSHVTSVVKEYKIRDRLVGQTYDGASVMNGHLYELQRKIMEAYPNALFTHCYAHVLNLVLQQGLSNIKECRLFFQMLSELSAFFSKCTKRKVVLEGFVHKKLPSAAPTRWNFTSGVVHTVKDHRTQLIEFFEYVVENSVEWDADAVVKSMGFLTFLRDFDSFSVGNIFKSIFIYRHIVHCSSDYDSRYCLLQSESE</sequence>
<protein>
    <recommendedName>
        <fullName evidence="2">DUF4371 domain-containing protein</fullName>
    </recommendedName>
</protein>